<dbReference type="Pfam" id="PF12796">
    <property type="entry name" value="Ank_2"/>
    <property type="match status" value="1"/>
</dbReference>
<keyword evidence="1" id="KW-1185">Reference proteome</keyword>
<organism evidence="1 2">
    <name type="scientific">Spinacia oleracea</name>
    <name type="common">Spinach</name>
    <dbReference type="NCBI Taxonomy" id="3562"/>
    <lineage>
        <taxon>Eukaryota</taxon>
        <taxon>Viridiplantae</taxon>
        <taxon>Streptophyta</taxon>
        <taxon>Embryophyta</taxon>
        <taxon>Tracheophyta</taxon>
        <taxon>Spermatophyta</taxon>
        <taxon>Magnoliopsida</taxon>
        <taxon>eudicotyledons</taxon>
        <taxon>Gunneridae</taxon>
        <taxon>Pentapetalae</taxon>
        <taxon>Caryophyllales</taxon>
        <taxon>Chenopodiaceae</taxon>
        <taxon>Chenopodioideae</taxon>
        <taxon>Anserineae</taxon>
        <taxon>Spinacia</taxon>
    </lineage>
</organism>
<reference evidence="2" key="2">
    <citation type="submission" date="2025-08" db="UniProtKB">
        <authorList>
            <consortium name="RefSeq"/>
        </authorList>
    </citation>
    <scope>IDENTIFICATION</scope>
    <source>
        <tissue evidence="2">Leaf</tissue>
    </source>
</reference>
<dbReference type="PANTHER" id="PTHR24121">
    <property type="entry name" value="NO MECHANORECEPTOR POTENTIAL C, ISOFORM D-RELATED"/>
    <property type="match status" value="1"/>
</dbReference>
<dbReference type="GeneID" id="130471341"/>
<sequence length="358" mass="40817">MDEELERAADSGDVEFLRKCKASNKPNEYYLSFNGMNIFHMAAENNREDFIREAISMLPPEDVHQLLIQPEEETRLFNPLHHACYIGNVEIVKMFLEVYTSLSDISERPWLLKDNQGSSPCHIAVYSFHEECALEVLKMDMELIANMPSNRGCPLLYEAVVCKLGKLALEMLNSPHSFPCNGNDGYTPFHSIHFFDRSEEATEIFRLLLQKGSELLEQQNDNGFSIFHLWASEGKLWPFKYLLESHVTIPNVKGIFAHLISLTNIYGDNPLHNLAETTSNEEVAIEIAKLLIDIYKEEASDLSEDLPPWLVEDNDGDTPLSLAIARQYEKFALYILSIDENAVIETQKNVLFLAIEKG</sequence>
<dbReference type="SUPFAM" id="SSF48403">
    <property type="entry name" value="Ankyrin repeat"/>
    <property type="match status" value="1"/>
</dbReference>
<dbReference type="InterPro" id="IPR002110">
    <property type="entry name" value="Ankyrin_rpt"/>
</dbReference>
<protein>
    <submittedName>
        <fullName evidence="2">Uncharacterized protein</fullName>
    </submittedName>
</protein>
<dbReference type="Gene3D" id="1.25.40.20">
    <property type="entry name" value="Ankyrin repeat-containing domain"/>
    <property type="match status" value="2"/>
</dbReference>
<evidence type="ECO:0000313" key="1">
    <source>
        <dbReference type="Proteomes" id="UP000813463"/>
    </source>
</evidence>
<dbReference type="SMART" id="SM00248">
    <property type="entry name" value="ANK"/>
    <property type="match status" value="7"/>
</dbReference>
<dbReference type="RefSeq" id="XP_056697380.1">
    <property type="nucleotide sequence ID" value="XM_056841402.1"/>
</dbReference>
<accession>A0ABM3RP27</accession>
<dbReference type="PANTHER" id="PTHR24121:SF22">
    <property type="entry name" value="PROTEIN ACCELERATED CELL DEATH 6-LIKE"/>
    <property type="match status" value="1"/>
</dbReference>
<gene>
    <name evidence="2" type="primary">LOC130471341</name>
</gene>
<reference evidence="1" key="1">
    <citation type="journal article" date="2021" name="Nat. Commun.">
        <title>Genomic analyses provide insights into spinach domestication and the genetic basis of agronomic traits.</title>
        <authorList>
            <person name="Cai X."/>
            <person name="Sun X."/>
            <person name="Xu C."/>
            <person name="Sun H."/>
            <person name="Wang X."/>
            <person name="Ge C."/>
            <person name="Zhang Z."/>
            <person name="Wang Q."/>
            <person name="Fei Z."/>
            <person name="Jiao C."/>
            <person name="Wang Q."/>
        </authorList>
    </citation>
    <scope>NUCLEOTIDE SEQUENCE [LARGE SCALE GENOMIC DNA]</scope>
    <source>
        <strain evidence="1">cv. Varoflay</strain>
    </source>
</reference>
<proteinExistence type="predicted"/>
<dbReference type="Proteomes" id="UP000813463">
    <property type="component" value="Chromosome 4"/>
</dbReference>
<name>A0ABM3RP27_SPIOL</name>
<dbReference type="InterPro" id="IPR036770">
    <property type="entry name" value="Ankyrin_rpt-contain_sf"/>
</dbReference>
<evidence type="ECO:0000313" key="2">
    <source>
        <dbReference type="RefSeq" id="XP_056697380.1"/>
    </source>
</evidence>